<dbReference type="GO" id="GO:0016491">
    <property type="term" value="F:oxidoreductase activity"/>
    <property type="evidence" value="ECO:0007669"/>
    <property type="project" value="UniProtKB-KW"/>
</dbReference>
<dbReference type="InterPro" id="IPR016167">
    <property type="entry name" value="FAD-bd_PCMH_sub1"/>
</dbReference>
<name>A0A1U7CNR4_9BACT</name>
<dbReference type="Pfam" id="PF03450">
    <property type="entry name" value="CO_deh_flav_C"/>
    <property type="match status" value="1"/>
</dbReference>
<evidence type="ECO:0000313" key="4">
    <source>
        <dbReference type="Proteomes" id="UP000186309"/>
    </source>
</evidence>
<dbReference type="InterPro" id="IPR016169">
    <property type="entry name" value="FAD-bd_PCMH_sub2"/>
</dbReference>
<dbReference type="GO" id="GO:0071949">
    <property type="term" value="F:FAD binding"/>
    <property type="evidence" value="ECO:0007669"/>
    <property type="project" value="InterPro"/>
</dbReference>
<dbReference type="InterPro" id="IPR036318">
    <property type="entry name" value="FAD-bd_PCMH-like_sf"/>
</dbReference>
<dbReference type="InterPro" id="IPR002346">
    <property type="entry name" value="Mopterin_DH_FAD-bd"/>
</dbReference>
<evidence type="ECO:0000313" key="3">
    <source>
        <dbReference type="EMBL" id="APW60523.1"/>
    </source>
</evidence>
<accession>A0A1U7CNR4</accession>
<keyword evidence="1" id="KW-0274">FAD</keyword>
<evidence type="ECO:0000256" key="1">
    <source>
        <dbReference type="ARBA" id="ARBA00022827"/>
    </source>
</evidence>
<dbReference type="RefSeq" id="WP_076345226.1">
    <property type="nucleotide sequence ID" value="NZ_CP019082.1"/>
</dbReference>
<keyword evidence="3" id="KW-0560">Oxidoreductase</keyword>
<dbReference type="Gene3D" id="3.30.390.50">
    <property type="entry name" value="CO dehydrogenase flavoprotein, C-terminal domain"/>
    <property type="match status" value="1"/>
</dbReference>
<dbReference type="STRING" id="1387353.BSF38_01994"/>
<dbReference type="PANTHER" id="PTHR42659">
    <property type="entry name" value="XANTHINE DEHYDROGENASE SUBUNIT C-RELATED"/>
    <property type="match status" value="1"/>
</dbReference>
<evidence type="ECO:0000259" key="2">
    <source>
        <dbReference type="PROSITE" id="PS51387"/>
    </source>
</evidence>
<proteinExistence type="predicted"/>
<dbReference type="OrthoDB" id="9774454at2"/>
<feature type="domain" description="FAD-binding PCMH-type" evidence="2">
    <location>
        <begin position="1"/>
        <end position="221"/>
    </location>
</feature>
<dbReference type="InterPro" id="IPR005107">
    <property type="entry name" value="CO_DH_flav_C"/>
</dbReference>
<dbReference type="SUPFAM" id="SSF56176">
    <property type="entry name" value="FAD-binding/transporter-associated domain-like"/>
    <property type="match status" value="1"/>
</dbReference>
<organism evidence="3 4">
    <name type="scientific">Paludisphaera borealis</name>
    <dbReference type="NCBI Taxonomy" id="1387353"/>
    <lineage>
        <taxon>Bacteria</taxon>
        <taxon>Pseudomonadati</taxon>
        <taxon>Planctomycetota</taxon>
        <taxon>Planctomycetia</taxon>
        <taxon>Isosphaerales</taxon>
        <taxon>Isosphaeraceae</taxon>
        <taxon>Paludisphaera</taxon>
    </lineage>
</organism>
<keyword evidence="4" id="KW-1185">Reference proteome</keyword>
<dbReference type="EMBL" id="CP019082">
    <property type="protein sequence ID" value="APW60523.1"/>
    <property type="molecule type" value="Genomic_DNA"/>
</dbReference>
<dbReference type="SUPFAM" id="SSF55447">
    <property type="entry name" value="CO dehydrogenase flavoprotein C-terminal domain-like"/>
    <property type="match status" value="1"/>
</dbReference>
<dbReference type="InterPro" id="IPR036683">
    <property type="entry name" value="CO_DH_flav_C_dom_sf"/>
</dbReference>
<dbReference type="SMART" id="SM01092">
    <property type="entry name" value="CO_deh_flav_C"/>
    <property type="match status" value="1"/>
</dbReference>
<dbReference type="Proteomes" id="UP000186309">
    <property type="component" value="Chromosome"/>
</dbReference>
<dbReference type="KEGG" id="pbor:BSF38_01994"/>
<dbReference type="PANTHER" id="PTHR42659:SF1">
    <property type="entry name" value="OXIDOREDUCTASE"/>
    <property type="match status" value="1"/>
</dbReference>
<dbReference type="PROSITE" id="PS51387">
    <property type="entry name" value="FAD_PCMH"/>
    <property type="match status" value="1"/>
</dbReference>
<reference evidence="4" key="1">
    <citation type="submission" date="2016-12" db="EMBL/GenBank/DDBJ databases">
        <title>Comparative genomics of four Isosphaeraceae planctomycetes: a common pool of plasmids and glycoside hydrolase genes.</title>
        <authorList>
            <person name="Ivanova A."/>
        </authorList>
    </citation>
    <scope>NUCLEOTIDE SEQUENCE [LARGE SCALE GENOMIC DNA]</scope>
    <source>
        <strain evidence="4">PX4</strain>
    </source>
</reference>
<sequence>MNPFTYQRASDATGAIAAVAGDEHAAFLAGGTNLVDLMKLHVMTPSRLVDVNAVPLAKIEASRDGLRIGALARMSDVAADPDVAREFPVIAEALLASASPQLRNMATIGGNLMQRTRCPYFRGDGWACNKRMPGSGCAAAQGEHRNHAILGASDHCFATHPSDLAVALVALDAVVRVRGPAGERSIPLRDFHRLPGDTPHVECALQQGELITGVDVPASDVAINSRYVKVRDRASYEFALVSAAVALKVEGGVIADCRIALGGVGTKPWRIPEAEQVTRGRPAAASTYEAAASIAVAEARPREQNAFKVELARRVVVHALTTQGSTR</sequence>
<dbReference type="EC" id="1.3.7.9" evidence="3"/>
<dbReference type="AlphaFoldDB" id="A0A1U7CNR4"/>
<gene>
    <name evidence="3" type="primary">hcrB_2</name>
    <name evidence="3" type="ORF">BSF38_01994</name>
</gene>
<protein>
    <submittedName>
        <fullName evidence="3">4-hydroxybenzoyl-CoA reductase subunit beta</fullName>
        <ecNumber evidence="3">1.3.7.9</ecNumber>
    </submittedName>
</protein>
<dbReference type="InterPro" id="IPR016166">
    <property type="entry name" value="FAD-bd_PCMH"/>
</dbReference>
<dbReference type="Gene3D" id="3.30.465.10">
    <property type="match status" value="2"/>
</dbReference>
<dbReference type="InterPro" id="IPR051312">
    <property type="entry name" value="Diverse_Substr_Oxidored"/>
</dbReference>
<keyword evidence="1" id="KW-0285">Flavoprotein</keyword>
<dbReference type="Pfam" id="PF00941">
    <property type="entry name" value="FAD_binding_5"/>
    <property type="match status" value="1"/>
</dbReference>
<dbReference type="Gene3D" id="3.30.43.10">
    <property type="entry name" value="Uridine Diphospho-n-acetylenolpyruvylglucosamine Reductase, domain 2"/>
    <property type="match status" value="1"/>
</dbReference>